<evidence type="ECO:0000313" key="2">
    <source>
        <dbReference type="EMBL" id="PHJ16602.1"/>
    </source>
</evidence>
<dbReference type="Proteomes" id="UP000221165">
    <property type="component" value="Unassembled WGS sequence"/>
</dbReference>
<dbReference type="VEuPathDB" id="ToxoDB:CSUI_009585"/>
<dbReference type="AlphaFoldDB" id="A0A2C6KJE2"/>
<dbReference type="GO" id="GO:0008168">
    <property type="term" value="F:methyltransferase activity"/>
    <property type="evidence" value="ECO:0007669"/>
    <property type="project" value="UniProtKB-KW"/>
</dbReference>
<organism evidence="2 3">
    <name type="scientific">Cystoisospora suis</name>
    <dbReference type="NCBI Taxonomy" id="483139"/>
    <lineage>
        <taxon>Eukaryota</taxon>
        <taxon>Sar</taxon>
        <taxon>Alveolata</taxon>
        <taxon>Apicomplexa</taxon>
        <taxon>Conoidasida</taxon>
        <taxon>Coccidia</taxon>
        <taxon>Eucoccidiorida</taxon>
        <taxon>Eimeriorina</taxon>
        <taxon>Sarcocystidae</taxon>
        <taxon>Cystoisospora</taxon>
    </lineage>
</organism>
<proteinExistence type="predicted"/>
<name>A0A2C6KJE2_9APIC</name>
<keyword evidence="2" id="KW-0808">Transferase</keyword>
<comment type="caution">
    <text evidence="2">The sequence shown here is derived from an EMBL/GenBank/DDBJ whole genome shotgun (WGS) entry which is preliminary data.</text>
</comment>
<keyword evidence="2" id="KW-0489">Methyltransferase</keyword>
<sequence length="217" mass="24863">MEGSFPRHLHQDPASLSSSLEERQSRQGKRERQTSELQQQQPAAHHMTMRRADTSSTSSSSQQSHHRPSHPSQQAHPHSSSSSGLLVHQHLPEIRLERYYCFRSSLQRLQYAGGEIPSSKAGACRNCEKKKVKCICEAVATQVGKTPSFSIEELDNLRHRLDEIRKKLSRLDITEWKKHTSTTDLMKRVLPTIKERVRERQHGIWSGVVDQLMDEVV</sequence>
<dbReference type="GO" id="GO:0032259">
    <property type="term" value="P:methylation"/>
    <property type="evidence" value="ECO:0007669"/>
    <property type="project" value="UniProtKB-KW"/>
</dbReference>
<dbReference type="RefSeq" id="XP_067918328.1">
    <property type="nucleotide sequence ID" value="XM_068069698.1"/>
</dbReference>
<dbReference type="EMBL" id="MIGC01005783">
    <property type="protein sequence ID" value="PHJ16602.1"/>
    <property type="molecule type" value="Genomic_DNA"/>
</dbReference>
<feature type="compositionally biased region" description="Low complexity" evidence="1">
    <location>
        <begin position="70"/>
        <end position="83"/>
    </location>
</feature>
<dbReference type="GeneID" id="94432909"/>
<evidence type="ECO:0000313" key="3">
    <source>
        <dbReference type="Proteomes" id="UP000221165"/>
    </source>
</evidence>
<reference evidence="2 3" key="1">
    <citation type="journal article" date="2017" name="Int. J. Parasitol.">
        <title>The genome of the protozoan parasite Cystoisospora suis and a reverse vaccinology approach to identify vaccine candidates.</title>
        <authorList>
            <person name="Palmieri N."/>
            <person name="Shrestha A."/>
            <person name="Ruttkowski B."/>
            <person name="Beck T."/>
            <person name="Vogl C."/>
            <person name="Tomley F."/>
            <person name="Blake D.P."/>
            <person name="Joachim A."/>
        </authorList>
    </citation>
    <scope>NUCLEOTIDE SEQUENCE [LARGE SCALE GENOMIC DNA]</scope>
    <source>
        <strain evidence="2 3">Wien I</strain>
    </source>
</reference>
<evidence type="ECO:0000256" key="1">
    <source>
        <dbReference type="SAM" id="MobiDB-lite"/>
    </source>
</evidence>
<protein>
    <submittedName>
        <fullName evidence="2">Ribosomal rna large subunit methyltransferase j protein</fullName>
    </submittedName>
</protein>
<gene>
    <name evidence="2" type="ORF">CSUI_009585</name>
</gene>
<keyword evidence="3" id="KW-1185">Reference proteome</keyword>
<dbReference type="OrthoDB" id="429597at2759"/>
<feature type="compositionally biased region" description="Basic and acidic residues" evidence="1">
    <location>
        <begin position="20"/>
        <end position="34"/>
    </location>
</feature>
<feature type="region of interest" description="Disordered" evidence="1">
    <location>
        <begin position="1"/>
        <end position="86"/>
    </location>
</feature>
<accession>A0A2C6KJE2</accession>